<dbReference type="RefSeq" id="WP_068049737.1">
    <property type="nucleotide sequence ID" value="NZ_JAAXOO010000001.1"/>
</dbReference>
<evidence type="ECO:0000313" key="2">
    <source>
        <dbReference type="EMBL" id="NKY31497.1"/>
    </source>
</evidence>
<keyword evidence="3" id="KW-1185">Reference proteome</keyword>
<accession>A0A846X7M9</accession>
<feature type="region of interest" description="Disordered" evidence="1">
    <location>
        <begin position="130"/>
        <end position="161"/>
    </location>
</feature>
<dbReference type="EMBL" id="JAAXOO010000001">
    <property type="protein sequence ID" value="NKY31497.1"/>
    <property type="molecule type" value="Genomic_DNA"/>
</dbReference>
<proteinExistence type="predicted"/>
<name>A0A846X7M9_9NOCA</name>
<organism evidence="2 3">
    <name type="scientific">Nocardia speluncae</name>
    <dbReference type="NCBI Taxonomy" id="419477"/>
    <lineage>
        <taxon>Bacteria</taxon>
        <taxon>Bacillati</taxon>
        <taxon>Actinomycetota</taxon>
        <taxon>Actinomycetes</taxon>
        <taxon>Mycobacteriales</taxon>
        <taxon>Nocardiaceae</taxon>
        <taxon>Nocardia</taxon>
    </lineage>
</organism>
<gene>
    <name evidence="2" type="ORF">HGA13_00200</name>
</gene>
<protein>
    <submittedName>
        <fullName evidence="2">Uncharacterized protein</fullName>
    </submittedName>
</protein>
<evidence type="ECO:0000256" key="1">
    <source>
        <dbReference type="SAM" id="MobiDB-lite"/>
    </source>
</evidence>
<comment type="caution">
    <text evidence="2">The sequence shown here is derived from an EMBL/GenBank/DDBJ whole genome shotgun (WGS) entry which is preliminary data.</text>
</comment>
<evidence type="ECO:0000313" key="3">
    <source>
        <dbReference type="Proteomes" id="UP000565715"/>
    </source>
</evidence>
<dbReference type="Proteomes" id="UP000565715">
    <property type="component" value="Unassembled WGS sequence"/>
</dbReference>
<dbReference type="AlphaFoldDB" id="A0A846X7M9"/>
<reference evidence="2 3" key="1">
    <citation type="submission" date="2020-04" db="EMBL/GenBank/DDBJ databases">
        <title>MicrobeNet Type strains.</title>
        <authorList>
            <person name="Nicholson A.C."/>
        </authorList>
    </citation>
    <scope>NUCLEOTIDE SEQUENCE [LARGE SCALE GENOMIC DNA]</scope>
    <source>
        <strain evidence="2 3">DSM 45078</strain>
    </source>
</reference>
<sequence length="161" mass="18053">MTGIKTVDVYTCREILRIRAGVEQYAAPDGFGEYYWTELLRGCAESDALEATWEHYRTRARPLMPADILGRARARHNARLAMVAGITERLLRERTGLDWSPGRIARWQNTFETEVGRGADIDDACDTADFDAHEYSGNSDTAPPHALGPPEAPRETQLCRS</sequence>